<dbReference type="InterPro" id="IPR051897">
    <property type="entry name" value="PG-associated_BURP"/>
</dbReference>
<keyword evidence="4" id="KW-0052">Apoplast</keyword>
<evidence type="ECO:0000256" key="2">
    <source>
        <dbReference type="ARBA" id="ARBA00004271"/>
    </source>
</evidence>
<keyword evidence="10" id="KW-1185">Reference proteome</keyword>
<protein>
    <submittedName>
        <fullName evidence="9">Polygalacturonase 2</fullName>
    </submittedName>
</protein>
<comment type="caution">
    <text evidence="9">The sequence shown here is derived from an EMBL/GenBank/DDBJ whole genome shotgun (WGS) entry which is preliminary data.</text>
</comment>
<reference evidence="9 10" key="1">
    <citation type="submission" date="2019-07" db="EMBL/GenBank/DDBJ databases">
        <title>De Novo Assembly of kiwifruit Actinidia rufa.</title>
        <authorList>
            <person name="Sugita-Konishi S."/>
            <person name="Sato K."/>
            <person name="Mori E."/>
            <person name="Abe Y."/>
            <person name="Kisaki G."/>
            <person name="Hamano K."/>
            <person name="Suezawa K."/>
            <person name="Otani M."/>
            <person name="Fukuda T."/>
            <person name="Manabe T."/>
            <person name="Gomi K."/>
            <person name="Tabuchi M."/>
            <person name="Akimitsu K."/>
            <person name="Kataoka I."/>
        </authorList>
    </citation>
    <scope>NUCLEOTIDE SEQUENCE [LARGE SCALE GENOMIC DNA]</scope>
    <source>
        <strain evidence="10">cv. Fuchu</strain>
    </source>
</reference>
<evidence type="ECO:0000256" key="6">
    <source>
        <dbReference type="ARBA" id="ARBA00023180"/>
    </source>
</evidence>
<dbReference type="AlphaFoldDB" id="A0A7J0EP70"/>
<accession>A0A7J0EP70</accession>
<dbReference type="Pfam" id="PF03181">
    <property type="entry name" value="BURP"/>
    <property type="match status" value="1"/>
</dbReference>
<evidence type="ECO:0000256" key="3">
    <source>
        <dbReference type="ARBA" id="ARBA00022512"/>
    </source>
</evidence>
<gene>
    <name evidence="9" type="ORF">Acr_06g0002280</name>
</gene>
<name>A0A7J0EP70_9ERIC</name>
<dbReference type="Proteomes" id="UP000585474">
    <property type="component" value="Unassembled WGS sequence"/>
</dbReference>
<feature type="chain" id="PRO_5029776587" evidence="7">
    <location>
        <begin position="32"/>
        <end position="635"/>
    </location>
</feature>
<dbReference type="GO" id="GO:0048046">
    <property type="term" value="C:apoplast"/>
    <property type="evidence" value="ECO:0007669"/>
    <property type="project" value="UniProtKB-SubCell"/>
</dbReference>
<dbReference type="PROSITE" id="PS51277">
    <property type="entry name" value="BURP"/>
    <property type="match status" value="1"/>
</dbReference>
<keyword evidence="3" id="KW-0134">Cell wall</keyword>
<feature type="signal peptide" evidence="7">
    <location>
        <begin position="1"/>
        <end position="31"/>
    </location>
</feature>
<sequence length="635" mass="69349">MPKLKHTSPLLIYFSFFFYLLSSFNVDVAIAGEISGESEAGGNPFTPKASLIRYWKKQISNDLPKPWFLLNKASPMSAVEMATFSKLADQNALSTRLHAFCSSAQLLCFSDLSPSLEKHGQNANFVAYSDQNFTNYGTGRLGGVDSFKNYSDGENLPVDSFRRYSRNAVGHGDQFSNYAPDTNVADQRFNTYGTSATGGTGEFKAYAKGINVPHLGFTTYSTEVTGRQQSFSSYSDDANAGDQSFASYGRNGNGAGNGFSSYGKSSNVIGSNFNNYGNTGNGANDKFISYSSDGNVPQNNFKIYGDGGNAAIDSFSSYRDQSNVGDDSFQSYAKNSNAAKVNFLNYGQSFNEGTDKFTGYGSGASGQTIGFKIYGVNNTFKDYAKKGISFSKYMNDSSAKPTSMADSGKKVNRWVEPGKFFREKMLKVGSVMPMPDIRDKMPKRSFLPRVITSKLPFSTSKLLEMKKIFHADDNSSMETIMTEALSDCERVPSRGETKRCVASGEDLIDFATSVLGRNVVVRTTQNTNGSKNDVMIGSLKGIDGGRVTKSVSCHQSLFPYLLYYCHSVPKVRVYEADLLDPKTKAKINHGVAICHIDTSSWSSSHGAFVALGSGPGKIEVCHWIFENDMTWTTAD</sequence>
<evidence type="ECO:0000313" key="10">
    <source>
        <dbReference type="Proteomes" id="UP000585474"/>
    </source>
</evidence>
<keyword evidence="5 7" id="KW-0732">Signal</keyword>
<comment type="subcellular location">
    <subcellularLocation>
        <location evidence="1">Secreted</location>
        <location evidence="1">Cell wall</location>
    </subcellularLocation>
    <subcellularLocation>
        <location evidence="2">Secreted</location>
        <location evidence="2">Extracellular space</location>
        <location evidence="2">Apoplast</location>
    </subcellularLocation>
</comment>
<keyword evidence="6" id="KW-0325">Glycoprotein</keyword>
<dbReference type="PANTHER" id="PTHR31458">
    <property type="entry name" value="POLYGALACTURONASE 1 BETA-LIKE PROTEIN 2"/>
    <property type="match status" value="1"/>
</dbReference>
<evidence type="ECO:0000256" key="1">
    <source>
        <dbReference type="ARBA" id="ARBA00004191"/>
    </source>
</evidence>
<dbReference type="SMART" id="SM01045">
    <property type="entry name" value="BURP"/>
    <property type="match status" value="1"/>
</dbReference>
<evidence type="ECO:0000256" key="5">
    <source>
        <dbReference type="ARBA" id="ARBA00022729"/>
    </source>
</evidence>
<dbReference type="OrthoDB" id="773062at2759"/>
<dbReference type="PANTHER" id="PTHR31458:SF2">
    <property type="entry name" value="POLYGALACTURONASE 1 BETA-LIKE PROTEIN 2"/>
    <property type="match status" value="1"/>
</dbReference>
<feature type="domain" description="BURP" evidence="8">
    <location>
        <begin position="420"/>
        <end position="634"/>
    </location>
</feature>
<evidence type="ECO:0000256" key="7">
    <source>
        <dbReference type="SAM" id="SignalP"/>
    </source>
</evidence>
<keyword evidence="3" id="KW-0964">Secreted</keyword>
<dbReference type="InterPro" id="IPR004873">
    <property type="entry name" value="BURP_dom"/>
</dbReference>
<organism evidence="9 10">
    <name type="scientific">Actinidia rufa</name>
    <dbReference type="NCBI Taxonomy" id="165716"/>
    <lineage>
        <taxon>Eukaryota</taxon>
        <taxon>Viridiplantae</taxon>
        <taxon>Streptophyta</taxon>
        <taxon>Embryophyta</taxon>
        <taxon>Tracheophyta</taxon>
        <taxon>Spermatophyta</taxon>
        <taxon>Magnoliopsida</taxon>
        <taxon>eudicotyledons</taxon>
        <taxon>Gunneridae</taxon>
        <taxon>Pentapetalae</taxon>
        <taxon>asterids</taxon>
        <taxon>Ericales</taxon>
        <taxon>Actinidiaceae</taxon>
        <taxon>Actinidia</taxon>
    </lineage>
</organism>
<evidence type="ECO:0000256" key="4">
    <source>
        <dbReference type="ARBA" id="ARBA00022523"/>
    </source>
</evidence>
<proteinExistence type="predicted"/>
<dbReference type="EMBL" id="BJWL01000006">
    <property type="protein sequence ID" value="GFY88288.1"/>
    <property type="molecule type" value="Genomic_DNA"/>
</dbReference>
<evidence type="ECO:0000259" key="8">
    <source>
        <dbReference type="PROSITE" id="PS51277"/>
    </source>
</evidence>
<evidence type="ECO:0000313" key="9">
    <source>
        <dbReference type="EMBL" id="GFY88288.1"/>
    </source>
</evidence>